<keyword evidence="8 17" id="KW-1133">Transmembrane helix</keyword>
<evidence type="ECO:0000256" key="6">
    <source>
        <dbReference type="ARBA" id="ARBA00022692"/>
    </source>
</evidence>
<evidence type="ECO:0000256" key="17">
    <source>
        <dbReference type="SAM" id="Phobius"/>
    </source>
</evidence>
<dbReference type="InterPro" id="IPR001708">
    <property type="entry name" value="YidC/ALB3/OXA1/COX18"/>
</dbReference>
<keyword evidence="9 17" id="KW-0472">Membrane</keyword>
<evidence type="ECO:0000259" key="18">
    <source>
        <dbReference type="Pfam" id="PF02096"/>
    </source>
</evidence>
<feature type="transmembrane region" description="Helical" evidence="17">
    <location>
        <begin position="227"/>
        <end position="248"/>
    </location>
</feature>
<evidence type="ECO:0000256" key="11">
    <source>
        <dbReference type="ARBA" id="ARBA00025034"/>
    </source>
</evidence>
<protein>
    <recommendedName>
        <fullName evidence="3">Membrane protein insertase YidC</fullName>
    </recommendedName>
    <alternativeName>
        <fullName evidence="15">Foldase YidC</fullName>
    </alternativeName>
    <alternativeName>
        <fullName evidence="14">Membrane integrase YidC</fullName>
    </alternativeName>
    <alternativeName>
        <fullName evidence="13">Membrane protein YidC</fullName>
    </alternativeName>
</protein>
<organism evidence="19 20">
    <name type="scientific">Nocardiopsis composta</name>
    <dbReference type="NCBI Taxonomy" id="157465"/>
    <lineage>
        <taxon>Bacteria</taxon>
        <taxon>Bacillati</taxon>
        <taxon>Actinomycetota</taxon>
        <taxon>Actinomycetes</taxon>
        <taxon>Streptosporangiales</taxon>
        <taxon>Nocardiopsidaceae</taxon>
        <taxon>Nocardiopsis</taxon>
    </lineage>
</organism>
<proteinExistence type="inferred from homology"/>
<name>A0A7W8VEF9_9ACTN</name>
<gene>
    <name evidence="19" type="ORF">HDA36_003341</name>
</gene>
<evidence type="ECO:0000256" key="3">
    <source>
        <dbReference type="ARBA" id="ARBA00015325"/>
    </source>
</evidence>
<reference evidence="19 20" key="1">
    <citation type="submission" date="2020-08" db="EMBL/GenBank/DDBJ databases">
        <title>Sequencing the genomes of 1000 actinobacteria strains.</title>
        <authorList>
            <person name="Klenk H.-P."/>
        </authorList>
    </citation>
    <scope>NUCLEOTIDE SEQUENCE [LARGE SCALE GENOMIC DNA]</scope>
    <source>
        <strain evidence="19 20">DSM 44551</strain>
    </source>
</reference>
<feature type="domain" description="Membrane insertase YidC/Oxa/ALB C-terminal" evidence="18">
    <location>
        <begin position="47"/>
        <end position="262"/>
    </location>
</feature>
<keyword evidence="10" id="KW-0143">Chaperone</keyword>
<dbReference type="GO" id="GO:0051205">
    <property type="term" value="P:protein insertion into membrane"/>
    <property type="evidence" value="ECO:0007669"/>
    <property type="project" value="TreeGrafter"/>
</dbReference>
<sequence>MSDPSEGAPPTMYSFGPIAAAIALASTVVTALTGAFTPIFGGAAAAAAVVALTVLVRLAVLPLSLAAVRGEKQRARLAPRIRELQAKHGKNPQRLAEEQQRLFQREGTSPLAGCLPMLAQTPVFIVLYGLFVSPEVGGAENALLGHALGGAQLGSTLSEALSAGPAAVAVFAVLMLVAAGAAWATRRFLTLPAMRENAAAGAAAGGAGKGAAGAAPAALPGMGMLSYLPFMTVAVVAFVPLAAGLYLATSTAWTVAERLVLRRVVTV</sequence>
<keyword evidence="5" id="KW-1003">Cell membrane</keyword>
<evidence type="ECO:0000256" key="12">
    <source>
        <dbReference type="ARBA" id="ARBA00026028"/>
    </source>
</evidence>
<dbReference type="PANTHER" id="PTHR12428:SF65">
    <property type="entry name" value="CYTOCHROME C OXIDASE ASSEMBLY PROTEIN COX18, MITOCHONDRIAL"/>
    <property type="match status" value="1"/>
</dbReference>
<dbReference type="EMBL" id="JACHDB010000001">
    <property type="protein sequence ID" value="MBB5433257.1"/>
    <property type="molecule type" value="Genomic_DNA"/>
</dbReference>
<dbReference type="Pfam" id="PF02096">
    <property type="entry name" value="60KD_IMP"/>
    <property type="match status" value="1"/>
</dbReference>
<dbReference type="CDD" id="cd20070">
    <property type="entry name" value="5TM_YidC_Alb3"/>
    <property type="match status" value="1"/>
</dbReference>
<feature type="transmembrane region" description="Helical" evidence="17">
    <location>
        <begin position="163"/>
        <end position="185"/>
    </location>
</feature>
<comment type="caution">
    <text evidence="19">The sequence shown here is derived from an EMBL/GenBank/DDBJ whole genome shotgun (WGS) entry which is preliminary data.</text>
</comment>
<dbReference type="AlphaFoldDB" id="A0A7W8VEF9"/>
<evidence type="ECO:0000256" key="2">
    <source>
        <dbReference type="ARBA" id="ARBA00010527"/>
    </source>
</evidence>
<keyword evidence="7" id="KW-0653">Protein transport</keyword>
<evidence type="ECO:0000256" key="1">
    <source>
        <dbReference type="ARBA" id="ARBA00004651"/>
    </source>
</evidence>
<dbReference type="NCBIfam" id="TIGR03592">
    <property type="entry name" value="yidC_oxa1_cterm"/>
    <property type="match status" value="1"/>
</dbReference>
<evidence type="ECO:0000256" key="5">
    <source>
        <dbReference type="ARBA" id="ARBA00022475"/>
    </source>
</evidence>
<evidence type="ECO:0000256" key="15">
    <source>
        <dbReference type="ARBA" id="ARBA00033342"/>
    </source>
</evidence>
<evidence type="ECO:0000313" key="19">
    <source>
        <dbReference type="EMBL" id="MBB5433257.1"/>
    </source>
</evidence>
<evidence type="ECO:0000256" key="7">
    <source>
        <dbReference type="ARBA" id="ARBA00022927"/>
    </source>
</evidence>
<evidence type="ECO:0000256" key="10">
    <source>
        <dbReference type="ARBA" id="ARBA00023186"/>
    </source>
</evidence>
<feature type="transmembrane region" description="Helical" evidence="17">
    <location>
        <begin position="39"/>
        <end position="68"/>
    </location>
</feature>
<keyword evidence="20" id="KW-1185">Reference proteome</keyword>
<feature type="transmembrane region" description="Helical" evidence="17">
    <location>
        <begin position="111"/>
        <end position="131"/>
    </location>
</feature>
<evidence type="ECO:0000256" key="13">
    <source>
        <dbReference type="ARBA" id="ARBA00031538"/>
    </source>
</evidence>
<evidence type="ECO:0000256" key="16">
    <source>
        <dbReference type="RuleBase" id="RU003945"/>
    </source>
</evidence>
<dbReference type="InterPro" id="IPR047196">
    <property type="entry name" value="YidC_ALB_C"/>
</dbReference>
<evidence type="ECO:0000313" key="20">
    <source>
        <dbReference type="Proteomes" id="UP000572635"/>
    </source>
</evidence>
<keyword evidence="4" id="KW-0813">Transport</keyword>
<feature type="transmembrane region" description="Helical" evidence="17">
    <location>
        <begin position="12"/>
        <end position="33"/>
    </location>
</feature>
<evidence type="ECO:0000256" key="9">
    <source>
        <dbReference type="ARBA" id="ARBA00023136"/>
    </source>
</evidence>
<comment type="subcellular location">
    <subcellularLocation>
        <location evidence="1">Cell membrane</location>
        <topology evidence="1">Multi-pass membrane protein</topology>
    </subcellularLocation>
    <subcellularLocation>
        <location evidence="16">Membrane</location>
        <topology evidence="16">Multi-pass membrane protein</topology>
    </subcellularLocation>
</comment>
<dbReference type="InterPro" id="IPR028055">
    <property type="entry name" value="YidC/Oxa/ALB_C"/>
</dbReference>
<dbReference type="GO" id="GO:0015031">
    <property type="term" value="P:protein transport"/>
    <property type="evidence" value="ECO:0007669"/>
    <property type="project" value="UniProtKB-KW"/>
</dbReference>
<dbReference type="Proteomes" id="UP000572635">
    <property type="component" value="Unassembled WGS sequence"/>
</dbReference>
<dbReference type="GO" id="GO:0005886">
    <property type="term" value="C:plasma membrane"/>
    <property type="evidence" value="ECO:0007669"/>
    <property type="project" value="UniProtKB-SubCell"/>
</dbReference>
<evidence type="ECO:0000256" key="4">
    <source>
        <dbReference type="ARBA" id="ARBA00022448"/>
    </source>
</evidence>
<comment type="function">
    <text evidence="11">Required for the insertion and/or proper folding and/or complex formation of integral membrane proteins into the membrane. Involved in integration of membrane proteins that insert both dependently and independently of the Sec translocase complex, as well as at least some lipoproteins. Aids folding of multispanning membrane proteins.</text>
</comment>
<keyword evidence="6 16" id="KW-0812">Transmembrane</keyword>
<dbReference type="PANTHER" id="PTHR12428">
    <property type="entry name" value="OXA1"/>
    <property type="match status" value="1"/>
</dbReference>
<dbReference type="GO" id="GO:0032977">
    <property type="term" value="F:membrane insertase activity"/>
    <property type="evidence" value="ECO:0007669"/>
    <property type="project" value="InterPro"/>
</dbReference>
<evidence type="ECO:0000256" key="14">
    <source>
        <dbReference type="ARBA" id="ARBA00033245"/>
    </source>
</evidence>
<evidence type="ECO:0000256" key="8">
    <source>
        <dbReference type="ARBA" id="ARBA00022989"/>
    </source>
</evidence>
<comment type="subunit">
    <text evidence="12">Interacts with the Sec translocase complex via SecD. Specifically interacts with transmembrane segments of nascent integral membrane proteins during membrane integration.</text>
</comment>
<accession>A0A7W8VEF9</accession>
<comment type="similarity">
    <text evidence="2">Belongs to the OXA1/ALB3/YidC family. Type 1 subfamily.</text>
</comment>